<sequence length="732" mass="82310">MPFFILLSLLPSLALAAIDRHAVVSRFNVVRSALPEAITNRTTPLQVGNGDFAFNVDNTGMQTFIPFNTLSSWGWHNDSLPTNGEKLSDYHGVEVLTHGRNISYDLEDPDLPEVSKWLTANPNRINLGRIGLKYKGESLPQSLITEPRQELDVWNGIITSTFKVDGKDVRVVTQGDFETDAVAFQIDSELVSTGDLQVGLDFPYPPKHNVTASSDFEIFMGSYDFPLNHTTSIVTTPNGPRSGVAHIYHEMQETTYYVNLRWPCRSPLSLTRNEPQGSSAVTAHRYTLSLGAPSRYEHSPSSISFTAHFSLDLELPASPSTIRRRNPTAWNQYWNKGGFVDLTESSNPNATELQRRIIMTQYYMRVNSAGTGQIPQESGLVYNGWWGKFHLEMVVWHCAHWATWGRQQYFDRIFPSMYEKLMPTSKARTQRMGWEGARWPKMTELGTGGIAPGETRAYLMWQQPHPMYLANLAYQAKPTRQTLEEWDRVITATADYMASFAWYNETAGHYDLGPPSKGVTENSFPLETRNLAYEIAYWRWGLDAAADWKRKLGQPVPKKWSTVAENLAPPPQIDGMYIPWEGSGLNSSWWEDPKLSKDPRSVIMLQGILPDTPAVDPEVGLKTSDKMWEVWTDENIRGWGRSVLAINSARVGKPERAIYHMTNYGYWPFDDAGMPTRSGPNPSPPPYFPGGGSFLYAIGYMAAGWEGSEGDAPGFPKDGTWVVKHEGLLKAL</sequence>
<feature type="signal peptide" evidence="1">
    <location>
        <begin position="1"/>
        <end position="16"/>
    </location>
</feature>
<evidence type="ECO:0000256" key="1">
    <source>
        <dbReference type="SAM" id="SignalP"/>
    </source>
</evidence>
<dbReference type="Proteomes" id="UP001369815">
    <property type="component" value="Unassembled WGS sequence"/>
</dbReference>
<feature type="chain" id="PRO_5043399657" description="Six-hairpin glycosidase-like protein" evidence="1">
    <location>
        <begin position="17"/>
        <end position="732"/>
    </location>
</feature>
<keyword evidence="1" id="KW-0732">Signal</keyword>
<reference evidence="2 3" key="1">
    <citation type="journal article" date="2024" name="Front Chem Biol">
        <title>Unveiling the potential of Daldinia eschscholtzii MFLUCC 19-0629 through bioactivity and bioinformatics studies for enhanced sustainable agriculture production.</title>
        <authorList>
            <person name="Brooks S."/>
            <person name="Weaver J.A."/>
            <person name="Klomchit A."/>
            <person name="Alharthi S.A."/>
            <person name="Onlamun T."/>
            <person name="Nurani R."/>
            <person name="Vong T.K."/>
            <person name="Alberti F."/>
            <person name="Greco C."/>
        </authorList>
    </citation>
    <scope>NUCLEOTIDE SEQUENCE [LARGE SCALE GENOMIC DNA]</scope>
    <source>
        <strain evidence="2">MFLUCC 19-0629</strain>
    </source>
</reference>
<proteinExistence type="predicted"/>
<dbReference type="Gene3D" id="1.50.10.10">
    <property type="match status" value="1"/>
</dbReference>
<keyword evidence="3" id="KW-1185">Reference proteome</keyword>
<evidence type="ECO:0000313" key="3">
    <source>
        <dbReference type="Proteomes" id="UP001369815"/>
    </source>
</evidence>
<protein>
    <recommendedName>
        <fullName evidence="4">Six-hairpin glycosidase-like protein</fullName>
    </recommendedName>
</protein>
<organism evidence="2 3">
    <name type="scientific">Daldinia eschscholtzii</name>
    <dbReference type="NCBI Taxonomy" id="292717"/>
    <lineage>
        <taxon>Eukaryota</taxon>
        <taxon>Fungi</taxon>
        <taxon>Dikarya</taxon>
        <taxon>Ascomycota</taxon>
        <taxon>Pezizomycotina</taxon>
        <taxon>Sordariomycetes</taxon>
        <taxon>Xylariomycetidae</taxon>
        <taxon>Xylariales</taxon>
        <taxon>Hypoxylaceae</taxon>
        <taxon>Daldinia</taxon>
    </lineage>
</organism>
<accession>A0AAX6MKW3</accession>
<dbReference type="EMBL" id="JBANMG010000005">
    <property type="protein sequence ID" value="KAK6952812.1"/>
    <property type="molecule type" value="Genomic_DNA"/>
</dbReference>
<dbReference type="GO" id="GO:0005975">
    <property type="term" value="P:carbohydrate metabolic process"/>
    <property type="evidence" value="ECO:0007669"/>
    <property type="project" value="InterPro"/>
</dbReference>
<comment type="caution">
    <text evidence="2">The sequence shown here is derived from an EMBL/GenBank/DDBJ whole genome shotgun (WGS) entry which is preliminary data.</text>
</comment>
<evidence type="ECO:0008006" key="4">
    <source>
        <dbReference type="Google" id="ProtNLM"/>
    </source>
</evidence>
<dbReference type="InterPro" id="IPR008928">
    <property type="entry name" value="6-hairpin_glycosidase_sf"/>
</dbReference>
<dbReference type="SUPFAM" id="SSF48208">
    <property type="entry name" value="Six-hairpin glycosidases"/>
    <property type="match status" value="1"/>
</dbReference>
<gene>
    <name evidence="2" type="ORF">Daesc_005106</name>
</gene>
<name>A0AAX6MKW3_9PEZI</name>
<dbReference type="InterPro" id="IPR012341">
    <property type="entry name" value="6hp_glycosidase-like_sf"/>
</dbReference>
<dbReference type="GO" id="GO:0003824">
    <property type="term" value="F:catalytic activity"/>
    <property type="evidence" value="ECO:0007669"/>
    <property type="project" value="UniProtKB-ARBA"/>
</dbReference>
<dbReference type="AlphaFoldDB" id="A0AAX6MKW3"/>
<evidence type="ECO:0000313" key="2">
    <source>
        <dbReference type="EMBL" id="KAK6952812.1"/>
    </source>
</evidence>